<dbReference type="OrthoDB" id="3200163at2759"/>
<gene>
    <name evidence="13" type="primary">NLGN1</name>
    <name evidence="13" type="ORF">BLAG_LOCUS3121</name>
</gene>
<dbReference type="AlphaFoldDB" id="A0A8J9YLM3"/>
<feature type="transmembrane region" description="Helical" evidence="11">
    <location>
        <begin position="657"/>
        <end position="675"/>
    </location>
</feature>
<dbReference type="InterPro" id="IPR004937">
    <property type="entry name" value="Urea_transporter"/>
</dbReference>
<feature type="transmembrane region" description="Helical" evidence="11">
    <location>
        <begin position="606"/>
        <end position="625"/>
    </location>
</feature>
<sequence length="841" mass="91753">MRVAPDNGTVLDIFLGVPFATPPTGDRRFMPPEPVQPWTGVRDATAFGPACPQDADDVLSILPEEANNTSEDCLYLDIYTPQANDSAVPLPVMIWIHGGAYQFGSGKEYEGVFLARRGVVLVSINYRIGALGWLSTGDEHAPGNNGLLDQIEAMRWVRDNIRAFGGDRDRVTIFGQSAGGSSVSLHMFLPMSEGLFHRVIAMSGVALSPFAVLLPPYRVADCAKDLATKLGCPTDSSCTMVACLREKPAELFYTTRVQGPPMISVWAPHLDGPGGVIPEPPARLLWEGRFYKVPLMTGTVPREDFYDAPNGTSRETFIGRLRTWVQRYHSNREAMFDALLQEYTDWTRPDNPDVIWDIDLERQANYGYHAPTDALAAGHSTSGVGTYLYYFTHRSDNDPHPDRFGVIHSLELPFLFGPRGIEPYRPTVYTDVDNTVRDNMLTLWTNFAREGNPTPSAVAGVIWEQYQTTSRPYLEINSSLVPRNFLFARRNAFWNDYFPKLVNESKCEEPQASRASTHCFGGYTTLMAAEAVEVEENANVPVDESRCVFFRYVCGDMRPLKVWLEGKPAPVRFLDWYVRGATQPLFLSNPLGGVLVISGLLVESPWMSLCGLLGLLFSTLTAVIFRQGKGCVESGGGGFNGLLTGLLLAALSRDPDWHGLTIVPVIVMAIISTFVNSGLSGILGKVELPSLNLAFNVAVLVYATAAGPRDSYPRLYRAGEQQLLPNQTANLTAADQIDWIRVLQAVPVGVGQCYGCGQAVAGGLISAGILVSSPMVFYHCVMGAVIGIGTALILGVPLHWVYSGACAYNSVLGTAAVGGVFYVLTIQSHLLSLVCGTNLPL</sequence>
<dbReference type="InterPro" id="IPR019819">
    <property type="entry name" value="Carboxylesterase_B_CS"/>
</dbReference>
<dbReference type="InterPro" id="IPR002018">
    <property type="entry name" value="CarbesteraseB"/>
</dbReference>
<feature type="transmembrane region" description="Helical" evidence="11">
    <location>
        <begin position="800"/>
        <end position="824"/>
    </location>
</feature>
<dbReference type="EMBL" id="OV696695">
    <property type="protein sequence ID" value="CAH1238556.1"/>
    <property type="molecule type" value="Genomic_DNA"/>
</dbReference>
<evidence type="ECO:0000256" key="9">
    <source>
        <dbReference type="ARBA" id="ARBA00023136"/>
    </source>
</evidence>
<evidence type="ECO:0000313" key="13">
    <source>
        <dbReference type="EMBL" id="CAH1238556.1"/>
    </source>
</evidence>
<accession>A0A8J9YLM3</accession>
<keyword evidence="5 11" id="KW-0812">Transmembrane</keyword>
<feature type="transmembrane region" description="Helical" evidence="11">
    <location>
        <begin position="632"/>
        <end position="651"/>
    </location>
</feature>
<feature type="domain" description="Carboxylesterase type B" evidence="12">
    <location>
        <begin position="7"/>
        <end position="494"/>
    </location>
</feature>
<evidence type="ECO:0000256" key="5">
    <source>
        <dbReference type="ARBA" id="ARBA00022692"/>
    </source>
</evidence>
<evidence type="ECO:0000256" key="11">
    <source>
        <dbReference type="SAM" id="Phobius"/>
    </source>
</evidence>
<evidence type="ECO:0000256" key="3">
    <source>
        <dbReference type="ARBA" id="ARBA00005964"/>
    </source>
</evidence>
<name>A0A8J9YLM3_BRALA</name>
<evidence type="ECO:0000256" key="6">
    <source>
        <dbReference type="ARBA" id="ARBA00022729"/>
    </source>
</evidence>
<evidence type="ECO:0000256" key="8">
    <source>
        <dbReference type="ARBA" id="ARBA00022989"/>
    </source>
</evidence>
<proteinExistence type="inferred from homology"/>
<dbReference type="PROSITE" id="PS00122">
    <property type="entry name" value="CARBOXYLESTERASE_B_1"/>
    <property type="match status" value="1"/>
</dbReference>
<dbReference type="GO" id="GO:0015204">
    <property type="term" value="F:urea transmembrane transporter activity"/>
    <property type="evidence" value="ECO:0007669"/>
    <property type="project" value="InterPro"/>
</dbReference>
<keyword evidence="6" id="KW-0732">Signal</keyword>
<dbReference type="Proteomes" id="UP000838412">
    <property type="component" value="Chromosome 10"/>
</dbReference>
<evidence type="ECO:0000313" key="14">
    <source>
        <dbReference type="Proteomes" id="UP000838412"/>
    </source>
</evidence>
<dbReference type="Pfam" id="PF03253">
    <property type="entry name" value="UT"/>
    <property type="match status" value="1"/>
</dbReference>
<dbReference type="PANTHER" id="PTHR43903">
    <property type="entry name" value="NEUROLIGIN"/>
    <property type="match status" value="1"/>
</dbReference>
<evidence type="ECO:0000256" key="2">
    <source>
        <dbReference type="ARBA" id="ARBA00005914"/>
    </source>
</evidence>
<dbReference type="InterPro" id="IPR019826">
    <property type="entry name" value="Carboxylesterase_B_AS"/>
</dbReference>
<dbReference type="InterPro" id="IPR029020">
    <property type="entry name" value="Ammonium/urea_transptr"/>
</dbReference>
<dbReference type="Pfam" id="PF00135">
    <property type="entry name" value="COesterase"/>
    <property type="match status" value="1"/>
</dbReference>
<evidence type="ECO:0000256" key="7">
    <source>
        <dbReference type="ARBA" id="ARBA00022801"/>
    </source>
</evidence>
<dbReference type="Gene3D" id="1.10.3430.10">
    <property type="entry name" value="Ammonium transporter AmtB like domains"/>
    <property type="match status" value="1"/>
</dbReference>
<dbReference type="Gene3D" id="3.40.50.1820">
    <property type="entry name" value="alpha/beta hydrolase"/>
    <property type="match status" value="1"/>
</dbReference>
<evidence type="ECO:0000256" key="10">
    <source>
        <dbReference type="ARBA" id="ARBA00033993"/>
    </source>
</evidence>
<feature type="transmembrane region" description="Helical" evidence="11">
    <location>
        <begin position="776"/>
        <end position="794"/>
    </location>
</feature>
<keyword evidence="4" id="KW-1003">Cell membrane</keyword>
<protein>
    <submittedName>
        <fullName evidence="13">NLGN1 protein</fullName>
    </submittedName>
</protein>
<keyword evidence="8 11" id="KW-1133">Transmembrane helix</keyword>
<organism evidence="13 14">
    <name type="scientific">Branchiostoma lanceolatum</name>
    <name type="common">Common lancelet</name>
    <name type="synonym">Amphioxus lanceolatum</name>
    <dbReference type="NCBI Taxonomy" id="7740"/>
    <lineage>
        <taxon>Eukaryota</taxon>
        <taxon>Metazoa</taxon>
        <taxon>Chordata</taxon>
        <taxon>Cephalochordata</taxon>
        <taxon>Leptocardii</taxon>
        <taxon>Amphioxiformes</taxon>
        <taxon>Branchiostomatidae</taxon>
        <taxon>Branchiostoma</taxon>
    </lineage>
</organism>
<comment type="catalytic activity">
    <reaction evidence="10">
        <text>urea(in) = urea(out)</text>
        <dbReference type="Rhea" id="RHEA:32799"/>
        <dbReference type="ChEBI" id="CHEBI:16199"/>
    </reaction>
</comment>
<evidence type="ECO:0000259" key="12">
    <source>
        <dbReference type="Pfam" id="PF00135"/>
    </source>
</evidence>
<dbReference type="SUPFAM" id="SSF53474">
    <property type="entry name" value="alpha/beta-Hydrolases"/>
    <property type="match status" value="1"/>
</dbReference>
<dbReference type="InterPro" id="IPR029058">
    <property type="entry name" value="AB_hydrolase_fold"/>
</dbReference>
<comment type="subcellular location">
    <subcellularLocation>
        <location evidence="1">Cell membrane</location>
        <topology evidence="1">Multi-pass membrane protein</topology>
    </subcellularLocation>
</comment>
<comment type="similarity">
    <text evidence="2">Belongs to the urea transporter family.</text>
</comment>
<reference evidence="13" key="1">
    <citation type="submission" date="2022-01" db="EMBL/GenBank/DDBJ databases">
        <authorList>
            <person name="Braso-Vives M."/>
        </authorList>
    </citation>
    <scope>NUCLEOTIDE SEQUENCE</scope>
</reference>
<keyword evidence="7" id="KW-0378">Hydrolase</keyword>
<dbReference type="GO" id="GO:0005886">
    <property type="term" value="C:plasma membrane"/>
    <property type="evidence" value="ECO:0007669"/>
    <property type="project" value="UniProtKB-SubCell"/>
</dbReference>
<keyword evidence="9 11" id="KW-0472">Membrane</keyword>
<evidence type="ECO:0000256" key="4">
    <source>
        <dbReference type="ARBA" id="ARBA00022475"/>
    </source>
</evidence>
<dbReference type="GO" id="GO:0016787">
    <property type="term" value="F:hydrolase activity"/>
    <property type="evidence" value="ECO:0007669"/>
    <property type="project" value="UniProtKB-KW"/>
</dbReference>
<comment type="similarity">
    <text evidence="3">Belongs to the type-B carboxylesterase/lipase family.</text>
</comment>
<dbReference type="InterPro" id="IPR051093">
    <property type="entry name" value="Neuroligin/BSAL"/>
</dbReference>
<dbReference type="PROSITE" id="PS00941">
    <property type="entry name" value="CARBOXYLESTERASE_B_2"/>
    <property type="match status" value="1"/>
</dbReference>
<keyword evidence="14" id="KW-1185">Reference proteome</keyword>
<evidence type="ECO:0000256" key="1">
    <source>
        <dbReference type="ARBA" id="ARBA00004651"/>
    </source>
</evidence>